<dbReference type="AlphaFoldDB" id="A0A023FVQ9"/>
<organism evidence="2">
    <name type="scientific">Amblyomma parvum</name>
    <name type="common">South American tick</name>
    <dbReference type="NCBI Taxonomy" id="251391"/>
    <lineage>
        <taxon>Eukaryota</taxon>
        <taxon>Metazoa</taxon>
        <taxon>Ecdysozoa</taxon>
        <taxon>Arthropoda</taxon>
        <taxon>Chelicerata</taxon>
        <taxon>Arachnida</taxon>
        <taxon>Acari</taxon>
        <taxon>Parasitiformes</taxon>
        <taxon>Ixodida</taxon>
        <taxon>Ixodoidea</taxon>
        <taxon>Ixodidae</taxon>
        <taxon>Amblyomminae</taxon>
        <taxon>Amblyomma</taxon>
    </lineage>
</organism>
<protein>
    <submittedName>
        <fullName evidence="2">Putative secreted protein</fullName>
    </submittedName>
</protein>
<reference evidence="2" key="1">
    <citation type="submission" date="2014-03" db="EMBL/GenBank/DDBJ databases">
        <title>The sialotranscriptome of Amblyomma triste, Amblyomma parvum and Amblyomma cajennense ticks, uncovered by 454-based RNA-seq.</title>
        <authorList>
            <person name="Garcia G.R."/>
            <person name="Gardinassi L.G."/>
            <person name="Ribeiro J.M."/>
            <person name="Anatrielo E."/>
            <person name="Ferreira B.R."/>
            <person name="Moreira H.N."/>
            <person name="Mafra C."/>
            <person name="Olegario M.M."/>
            <person name="Szabo P.J."/>
            <person name="Miranda-Santos I.K."/>
            <person name="Maruyama S.R."/>
        </authorList>
    </citation>
    <scope>NUCLEOTIDE SEQUENCE</scope>
    <source>
        <strain evidence="2">Araguapaz</strain>
        <tissue evidence="2">Salivary glands</tissue>
    </source>
</reference>
<accession>A0A023FVQ9</accession>
<evidence type="ECO:0000256" key="1">
    <source>
        <dbReference type="SAM" id="SignalP"/>
    </source>
</evidence>
<dbReference type="Gene3D" id="2.10.80.10">
    <property type="entry name" value="Lipase, subunit A"/>
    <property type="match status" value="1"/>
</dbReference>
<keyword evidence="1" id="KW-0732">Signal</keyword>
<evidence type="ECO:0000313" key="2">
    <source>
        <dbReference type="EMBL" id="JAC24833.1"/>
    </source>
</evidence>
<name>A0A023FVQ9_AMBPA</name>
<feature type="chain" id="PRO_5001515653" evidence="1">
    <location>
        <begin position="23"/>
        <end position="119"/>
    </location>
</feature>
<feature type="signal peptide" evidence="1">
    <location>
        <begin position="1"/>
        <end position="22"/>
    </location>
</feature>
<dbReference type="EMBL" id="GBBL01002487">
    <property type="protein sequence ID" value="JAC24833.1"/>
    <property type="molecule type" value="mRNA"/>
</dbReference>
<sequence length="119" mass="13644">MYCQAVTFLSLVLLGIFKEAWSVPENGNLEQRPIDPITGKVITFKRGSVKAGGYCRSSVQCEWGYCCLRWQCRKRRSIGQTCSLGGPVKGEVYHDRCPCLENLRCFGHRHRRFCVSRRP</sequence>
<proteinExistence type="evidence at transcript level"/>